<accession>A0AAF1K4X8</accession>
<proteinExistence type="predicted"/>
<keyword evidence="2" id="KW-0812">Transmembrane</keyword>
<dbReference type="EMBL" id="JAAEDH010000012">
    <property type="protein sequence ID" value="MBR0655790.1"/>
    <property type="molecule type" value="Genomic_DNA"/>
</dbReference>
<sequence length="76" mass="8440">MASDDHDLGDSQSRAENARFREIAQRQQASNPEYAYAPRWAPMGNWRMSGFDVFIAIAGLGVFAMVLGMWALGMIS</sequence>
<dbReference type="Proteomes" id="UP001196068">
    <property type="component" value="Unassembled WGS sequence"/>
</dbReference>
<protein>
    <submittedName>
        <fullName evidence="3">Uncharacterized protein</fullName>
    </submittedName>
</protein>
<keyword evidence="4" id="KW-1185">Reference proteome</keyword>
<name>A0AAF1K4X8_9PROT</name>
<keyword evidence="2" id="KW-0472">Membrane</keyword>
<reference evidence="3" key="2">
    <citation type="journal article" date="2021" name="Syst. Appl. Microbiol.">
        <title>Roseomonas hellenica sp. nov., isolated from roots of wild-growing Alkanna tinctoria.</title>
        <authorList>
            <person name="Rat A."/>
            <person name="Naranjo H.D."/>
            <person name="Lebbe L."/>
            <person name="Cnockaert M."/>
            <person name="Krigas N."/>
            <person name="Grigoriadou K."/>
            <person name="Maloupa E."/>
            <person name="Willems A."/>
        </authorList>
    </citation>
    <scope>NUCLEOTIDE SEQUENCE</scope>
    <source>
        <strain evidence="3">LMG 28251</strain>
    </source>
</reference>
<organism evidence="3 4">
    <name type="scientific">Plastoroseomonas arctica</name>
    <dbReference type="NCBI Taxonomy" id="1509237"/>
    <lineage>
        <taxon>Bacteria</taxon>
        <taxon>Pseudomonadati</taxon>
        <taxon>Pseudomonadota</taxon>
        <taxon>Alphaproteobacteria</taxon>
        <taxon>Acetobacterales</taxon>
        <taxon>Acetobacteraceae</taxon>
        <taxon>Plastoroseomonas</taxon>
    </lineage>
</organism>
<reference evidence="3" key="1">
    <citation type="submission" date="2020-01" db="EMBL/GenBank/DDBJ databases">
        <authorList>
            <person name="Rat A."/>
        </authorList>
    </citation>
    <scope>NUCLEOTIDE SEQUENCE</scope>
    <source>
        <strain evidence="3">LMG 28251</strain>
    </source>
</reference>
<feature type="region of interest" description="Disordered" evidence="1">
    <location>
        <begin position="1"/>
        <end position="30"/>
    </location>
</feature>
<dbReference type="AlphaFoldDB" id="A0AAF1K4X8"/>
<evidence type="ECO:0000256" key="2">
    <source>
        <dbReference type="SAM" id="Phobius"/>
    </source>
</evidence>
<comment type="caution">
    <text evidence="3">The sequence shown here is derived from an EMBL/GenBank/DDBJ whole genome shotgun (WGS) entry which is preliminary data.</text>
</comment>
<keyword evidence="2" id="KW-1133">Transmembrane helix</keyword>
<gene>
    <name evidence="3" type="ORF">GXW79_11970</name>
</gene>
<evidence type="ECO:0000256" key="1">
    <source>
        <dbReference type="SAM" id="MobiDB-lite"/>
    </source>
</evidence>
<dbReference type="RefSeq" id="WP_211874627.1">
    <property type="nucleotide sequence ID" value="NZ_JAAEDH010000012.1"/>
</dbReference>
<evidence type="ECO:0000313" key="4">
    <source>
        <dbReference type="Proteomes" id="UP001196068"/>
    </source>
</evidence>
<evidence type="ECO:0000313" key="3">
    <source>
        <dbReference type="EMBL" id="MBR0655790.1"/>
    </source>
</evidence>
<feature type="transmembrane region" description="Helical" evidence="2">
    <location>
        <begin position="53"/>
        <end position="75"/>
    </location>
</feature>